<accession>A0A841TYW8</accession>
<evidence type="ECO:0000256" key="1">
    <source>
        <dbReference type="SAM" id="Phobius"/>
    </source>
</evidence>
<gene>
    <name evidence="2" type="ORF">H7B90_12895</name>
</gene>
<comment type="caution">
    <text evidence="2">The sequence shown here is derived from an EMBL/GenBank/DDBJ whole genome shotgun (WGS) entry which is preliminary data.</text>
</comment>
<proteinExistence type="predicted"/>
<dbReference type="EMBL" id="JACJVR010000051">
    <property type="protein sequence ID" value="MBB6692302.1"/>
    <property type="molecule type" value="Genomic_DNA"/>
</dbReference>
<name>A0A841TYW8_9BACL</name>
<dbReference type="AlphaFoldDB" id="A0A841TYW8"/>
<keyword evidence="1" id="KW-1133">Transmembrane helix</keyword>
<evidence type="ECO:0000313" key="3">
    <source>
        <dbReference type="Proteomes" id="UP000553776"/>
    </source>
</evidence>
<keyword evidence="1" id="KW-0472">Membrane</keyword>
<organism evidence="2 3">
    <name type="scientific">Cohnella xylanilytica</name>
    <dbReference type="NCBI Taxonomy" id="557555"/>
    <lineage>
        <taxon>Bacteria</taxon>
        <taxon>Bacillati</taxon>
        <taxon>Bacillota</taxon>
        <taxon>Bacilli</taxon>
        <taxon>Bacillales</taxon>
        <taxon>Paenibacillaceae</taxon>
        <taxon>Cohnella</taxon>
    </lineage>
</organism>
<feature type="transmembrane region" description="Helical" evidence="1">
    <location>
        <begin position="45"/>
        <end position="65"/>
    </location>
</feature>
<feature type="transmembrane region" description="Helical" evidence="1">
    <location>
        <begin position="12"/>
        <end position="33"/>
    </location>
</feature>
<evidence type="ECO:0000313" key="2">
    <source>
        <dbReference type="EMBL" id="MBB6692302.1"/>
    </source>
</evidence>
<reference evidence="2 3" key="1">
    <citation type="submission" date="2020-08" db="EMBL/GenBank/DDBJ databases">
        <title>Cohnella phylogeny.</title>
        <authorList>
            <person name="Dunlap C."/>
        </authorList>
    </citation>
    <scope>NUCLEOTIDE SEQUENCE [LARGE SCALE GENOMIC DNA]</scope>
    <source>
        <strain evidence="2 3">DSM 25239</strain>
    </source>
</reference>
<keyword evidence="3" id="KW-1185">Reference proteome</keyword>
<dbReference type="RefSeq" id="WP_185136291.1">
    <property type="nucleotide sequence ID" value="NZ_BORM01000006.1"/>
</dbReference>
<dbReference type="Proteomes" id="UP000553776">
    <property type="component" value="Unassembled WGS sequence"/>
</dbReference>
<keyword evidence="1" id="KW-0812">Transmembrane</keyword>
<sequence>MELTDVSNVSPGLFVTGVIFILLVGSLLSLGVLRFFQQRKRQGSLFMVGSVLSFVAMVLVVDRWFA</sequence>
<protein>
    <submittedName>
        <fullName evidence="2">Uncharacterized protein</fullName>
    </submittedName>
</protein>